<keyword evidence="3" id="KW-1185">Reference proteome</keyword>
<dbReference type="InterPro" id="IPR036691">
    <property type="entry name" value="Endo/exonu/phosph_ase_sf"/>
</dbReference>
<dbReference type="Proteomes" id="UP001196870">
    <property type="component" value="Unassembled WGS sequence"/>
</dbReference>
<dbReference type="SUPFAM" id="SSF56219">
    <property type="entry name" value="DNase I-like"/>
    <property type="match status" value="1"/>
</dbReference>
<dbReference type="Pfam" id="PF03372">
    <property type="entry name" value="Exo_endo_phos"/>
    <property type="match status" value="1"/>
</dbReference>
<sequence length="257" mass="27154">MSPAMRVVGKAEGLVAASYNVHKCIGVDKRFDPGRVAAVIAELDADVLALQEADRRFGRRTGLLDLGTVERRAGLHLVPVSSTPGGHGWRGNALLVRGAHATHVRRLTLPGAEPRGALIVELSFPTGPLRVVAAHLGLLRRHRILQAAAILTAIAEGEAMPTLLLGDLNEWRTGAGSSLSVLEPLFGPFGQPLPSFPSRLPFLALDQILGHPRGLVSQLEVHDSALARVASDHLPLRARIDLAAAHEAVQAALATAA</sequence>
<dbReference type="PANTHER" id="PTHR14859">
    <property type="entry name" value="CALCOFLUOR WHITE HYPERSENSITIVE PROTEIN PRECURSOR"/>
    <property type="match status" value="1"/>
</dbReference>
<dbReference type="PANTHER" id="PTHR14859:SF15">
    <property type="entry name" value="ENDONUCLEASE_EXONUCLEASE_PHOSPHATASE DOMAIN-CONTAINING PROTEIN"/>
    <property type="match status" value="1"/>
</dbReference>
<feature type="domain" description="Endonuclease/exonuclease/phosphatase" evidence="1">
    <location>
        <begin position="17"/>
        <end position="233"/>
    </location>
</feature>
<gene>
    <name evidence="2" type="ORF">GXW71_00585</name>
</gene>
<dbReference type="InterPro" id="IPR005135">
    <property type="entry name" value="Endo/exonuclease/phosphatase"/>
</dbReference>
<evidence type="ECO:0000313" key="2">
    <source>
        <dbReference type="EMBL" id="MBR0662839.1"/>
    </source>
</evidence>
<accession>A0ABS5ERC9</accession>
<proteinExistence type="predicted"/>
<name>A0ABS5ERC9_9PROT</name>
<dbReference type="Gene3D" id="3.60.10.10">
    <property type="entry name" value="Endonuclease/exonuclease/phosphatase"/>
    <property type="match status" value="1"/>
</dbReference>
<dbReference type="InterPro" id="IPR051916">
    <property type="entry name" value="GPI-anchor_lipid_remodeler"/>
</dbReference>
<protein>
    <submittedName>
        <fullName evidence="2">EEP domain-containing protein</fullName>
    </submittedName>
</protein>
<comment type="caution">
    <text evidence="2">The sequence shown here is derived from an EMBL/GenBank/DDBJ whole genome shotgun (WGS) entry which is preliminary data.</text>
</comment>
<evidence type="ECO:0000259" key="1">
    <source>
        <dbReference type="Pfam" id="PF03372"/>
    </source>
</evidence>
<dbReference type="EMBL" id="JAAGBB010000001">
    <property type="protein sequence ID" value="MBR0662839.1"/>
    <property type="molecule type" value="Genomic_DNA"/>
</dbReference>
<organism evidence="2 3">
    <name type="scientific">Plastoroseomonas hellenica</name>
    <dbReference type="NCBI Taxonomy" id="2687306"/>
    <lineage>
        <taxon>Bacteria</taxon>
        <taxon>Pseudomonadati</taxon>
        <taxon>Pseudomonadota</taxon>
        <taxon>Alphaproteobacteria</taxon>
        <taxon>Acetobacterales</taxon>
        <taxon>Acetobacteraceae</taxon>
        <taxon>Plastoroseomonas</taxon>
    </lineage>
</organism>
<evidence type="ECO:0000313" key="3">
    <source>
        <dbReference type="Proteomes" id="UP001196870"/>
    </source>
</evidence>
<reference evidence="3" key="1">
    <citation type="journal article" date="2021" name="Syst. Appl. Microbiol.">
        <title>Roseomonas hellenica sp. nov., isolated from roots of wild-growing Alkanna tinctoria.</title>
        <authorList>
            <person name="Rat A."/>
            <person name="Naranjo H.D."/>
            <person name="Lebbe L."/>
            <person name="Cnockaert M."/>
            <person name="Krigas N."/>
            <person name="Grigoriadou K."/>
            <person name="Maloupa E."/>
            <person name="Willems A."/>
        </authorList>
    </citation>
    <scope>NUCLEOTIDE SEQUENCE [LARGE SCALE GENOMIC DNA]</scope>
    <source>
        <strain evidence="3">LMG 31523</strain>
    </source>
</reference>